<feature type="domain" description="Retroviral polymerase SH3-like" evidence="2">
    <location>
        <begin position="17"/>
        <end position="79"/>
    </location>
</feature>
<feature type="compositionally biased region" description="Acidic residues" evidence="1">
    <location>
        <begin position="251"/>
        <end position="264"/>
    </location>
</feature>
<organism evidence="3 4">
    <name type="scientific">Phytophthora ramorum</name>
    <name type="common">Sudden oak death agent</name>
    <dbReference type="NCBI Taxonomy" id="164328"/>
    <lineage>
        <taxon>Eukaryota</taxon>
        <taxon>Sar</taxon>
        <taxon>Stramenopiles</taxon>
        <taxon>Oomycota</taxon>
        <taxon>Peronosporomycetes</taxon>
        <taxon>Peronosporales</taxon>
        <taxon>Peronosporaceae</taxon>
        <taxon>Phytophthora</taxon>
    </lineage>
</organism>
<dbReference type="Pfam" id="PF25597">
    <property type="entry name" value="SH3_retrovirus"/>
    <property type="match status" value="1"/>
</dbReference>
<dbReference type="EnsemblProtists" id="Phyra85859">
    <property type="protein sequence ID" value="Phyra85859"/>
    <property type="gene ID" value="Phyra85859"/>
</dbReference>
<feature type="compositionally biased region" description="Basic and acidic residues" evidence="1">
    <location>
        <begin position="172"/>
        <end position="182"/>
    </location>
</feature>
<dbReference type="HOGENOM" id="CLU_907545_0_0_1"/>
<evidence type="ECO:0000313" key="4">
    <source>
        <dbReference type="Proteomes" id="UP000005238"/>
    </source>
</evidence>
<evidence type="ECO:0000313" key="3">
    <source>
        <dbReference type="EnsemblProtists" id="Phyra85859"/>
    </source>
</evidence>
<dbReference type="InParanoid" id="H3H5F4"/>
<evidence type="ECO:0000256" key="1">
    <source>
        <dbReference type="SAM" id="MobiDB-lite"/>
    </source>
</evidence>
<dbReference type="VEuPathDB" id="FungiDB:KRP23_12602"/>
<dbReference type="eggNOG" id="ENOG502SZ8I">
    <property type="taxonomic scope" value="Eukaryota"/>
</dbReference>
<name>H3H5F4_PHYRM</name>
<keyword evidence="4" id="KW-1185">Reference proteome</keyword>
<protein>
    <recommendedName>
        <fullName evidence="2">Retroviral polymerase SH3-like domain-containing protein</fullName>
    </recommendedName>
</protein>
<feature type="compositionally biased region" description="Acidic residues" evidence="1">
    <location>
        <begin position="220"/>
        <end position="240"/>
    </location>
</feature>
<evidence type="ECO:0000259" key="2">
    <source>
        <dbReference type="Pfam" id="PF25597"/>
    </source>
</evidence>
<dbReference type="Proteomes" id="UP000005238">
    <property type="component" value="Unassembled WGS sequence"/>
</dbReference>
<dbReference type="AlphaFoldDB" id="H3H5F4"/>
<proteinExistence type="predicted"/>
<dbReference type="InterPro" id="IPR057670">
    <property type="entry name" value="SH3_retrovirus"/>
</dbReference>
<reference evidence="3" key="2">
    <citation type="submission" date="2015-06" db="UniProtKB">
        <authorList>
            <consortium name="EnsemblProtists"/>
        </authorList>
    </citation>
    <scope>IDENTIFICATION</scope>
    <source>
        <strain evidence="3">Pr102</strain>
    </source>
</reference>
<accession>H3H5F4</accession>
<dbReference type="EMBL" id="DS566326">
    <property type="status" value="NOT_ANNOTATED_CDS"/>
    <property type="molecule type" value="Genomic_DNA"/>
</dbReference>
<sequence>MFGIKPDVHHIRKFGALAYVHVPVTPGRRKHHHNAKIGYALGYAEDVVGCKVYYPDERTAKFVTDLRVAEDVVYRDRHDAELDEDDLSSLHFTKPVPDNDACKSSMAIVEINSTMPSGLEEGEDVVDESEIMDTIELNSLYDPEDVDNNLEGITDVVDDADVDTGRVRRYHGAREEVEHTESQETVSAGHEEPAADGEDGVDADSVNMETAINADSEPVPGDDLDSDDATASDVAEDEVVSDAGTRGSSIAEEDLEGDDQDLSNEEITIASVFASEDDEDRNSSNMLNLEEDLDNEKKESKSILIVK</sequence>
<reference evidence="4" key="1">
    <citation type="journal article" date="2006" name="Science">
        <title>Phytophthora genome sequences uncover evolutionary origins and mechanisms of pathogenesis.</title>
        <authorList>
            <person name="Tyler B.M."/>
            <person name="Tripathy S."/>
            <person name="Zhang X."/>
            <person name="Dehal P."/>
            <person name="Jiang R.H."/>
            <person name="Aerts A."/>
            <person name="Arredondo F.D."/>
            <person name="Baxter L."/>
            <person name="Bensasson D."/>
            <person name="Beynon J.L."/>
            <person name="Chapman J."/>
            <person name="Damasceno C.M."/>
            <person name="Dorrance A.E."/>
            <person name="Dou D."/>
            <person name="Dickerman A.W."/>
            <person name="Dubchak I.L."/>
            <person name="Garbelotto M."/>
            <person name="Gijzen M."/>
            <person name="Gordon S.G."/>
            <person name="Govers F."/>
            <person name="Grunwald N.J."/>
            <person name="Huang W."/>
            <person name="Ivors K.L."/>
            <person name="Jones R.W."/>
            <person name="Kamoun S."/>
            <person name="Krampis K."/>
            <person name="Lamour K.H."/>
            <person name="Lee M.K."/>
            <person name="McDonald W.H."/>
            <person name="Medina M."/>
            <person name="Meijer H.J."/>
            <person name="Nordberg E.K."/>
            <person name="Maclean D.J."/>
            <person name="Ospina-Giraldo M.D."/>
            <person name="Morris P.F."/>
            <person name="Phuntumart V."/>
            <person name="Putnam N.H."/>
            <person name="Rash S."/>
            <person name="Rose J.K."/>
            <person name="Sakihama Y."/>
            <person name="Salamov A.A."/>
            <person name="Savidor A."/>
            <person name="Scheuring C.F."/>
            <person name="Smith B.M."/>
            <person name="Sobral B.W."/>
            <person name="Terry A."/>
            <person name="Torto-Alalibo T.A."/>
            <person name="Win J."/>
            <person name="Xu Z."/>
            <person name="Zhang H."/>
            <person name="Grigoriev I.V."/>
            <person name="Rokhsar D.S."/>
            <person name="Boore J.L."/>
        </authorList>
    </citation>
    <scope>NUCLEOTIDE SEQUENCE [LARGE SCALE GENOMIC DNA]</scope>
    <source>
        <strain evidence="4">Pr102</strain>
    </source>
</reference>
<feature type="region of interest" description="Disordered" evidence="1">
    <location>
        <begin position="170"/>
        <end position="307"/>
    </location>
</feature>